<dbReference type="EMBL" id="MN740583">
    <property type="protein sequence ID" value="QHU35077.1"/>
    <property type="molecule type" value="Genomic_DNA"/>
</dbReference>
<dbReference type="AlphaFoldDB" id="A0A6C0LWR8"/>
<proteinExistence type="predicted"/>
<organism evidence="1">
    <name type="scientific">viral metagenome</name>
    <dbReference type="NCBI Taxonomy" id="1070528"/>
    <lineage>
        <taxon>unclassified sequences</taxon>
        <taxon>metagenomes</taxon>
        <taxon>organismal metagenomes</taxon>
    </lineage>
</organism>
<protein>
    <submittedName>
        <fullName evidence="1">Uncharacterized protein</fullName>
    </submittedName>
</protein>
<reference evidence="1" key="1">
    <citation type="journal article" date="2020" name="Nature">
        <title>Giant virus diversity and host interactions through global metagenomics.</title>
        <authorList>
            <person name="Schulz F."/>
            <person name="Roux S."/>
            <person name="Paez-Espino D."/>
            <person name="Jungbluth S."/>
            <person name="Walsh D.A."/>
            <person name="Denef V.J."/>
            <person name="McMahon K.D."/>
            <person name="Konstantinidis K.T."/>
            <person name="Eloe-Fadrosh E.A."/>
            <person name="Kyrpides N.C."/>
            <person name="Woyke T."/>
        </authorList>
    </citation>
    <scope>NUCLEOTIDE SEQUENCE</scope>
    <source>
        <strain evidence="1">GVMAG-S-1017745-26</strain>
    </source>
</reference>
<evidence type="ECO:0000313" key="1">
    <source>
        <dbReference type="EMBL" id="QHU35077.1"/>
    </source>
</evidence>
<accession>A0A6C0LWR8</accession>
<name>A0A6C0LWR8_9ZZZZ</name>
<sequence>MSSQQIVINKEEILNRIRDNDPIISRILSTKTCKYEDYVNNIYFTSFLEKDQSNIKSNFDHDK</sequence>